<comment type="similarity">
    <text evidence="1 11">Belongs to the RNA polymerase subunit omega family.</text>
</comment>
<keyword evidence="13" id="KW-1185">Reference proteome</keyword>
<dbReference type="EC" id="2.7.7.6" evidence="2 11"/>
<keyword evidence="6 11" id="KW-0548">Nucleotidyltransferase</keyword>
<dbReference type="GO" id="GO:0003677">
    <property type="term" value="F:DNA binding"/>
    <property type="evidence" value="ECO:0007669"/>
    <property type="project" value="UniProtKB-UniRule"/>
</dbReference>
<accession>A0A1E2VDA5</accession>
<comment type="function">
    <text evidence="11">Promotes RNA polymerase assembly. Latches the N- and C-terminal regions of the beta' subunit thereby facilitating its interaction with the beta and alpha subunits.</text>
</comment>
<comment type="subunit">
    <text evidence="11">The RNAP catalytic core consists of 2 alpha, 1 beta, 1 beta' and 1 omega subunit. When a sigma factor is associated with the core the holoenzyme is formed, which can initiate transcription.</text>
</comment>
<evidence type="ECO:0000256" key="4">
    <source>
        <dbReference type="ARBA" id="ARBA00022478"/>
    </source>
</evidence>
<gene>
    <name evidence="11" type="primary">rpoZ</name>
    <name evidence="12" type="ORF">BFW38_15920</name>
</gene>
<evidence type="ECO:0000256" key="1">
    <source>
        <dbReference type="ARBA" id="ARBA00006711"/>
    </source>
</evidence>
<evidence type="ECO:0000313" key="13">
    <source>
        <dbReference type="Proteomes" id="UP000094291"/>
    </source>
</evidence>
<dbReference type="NCBIfam" id="TIGR00690">
    <property type="entry name" value="rpoZ"/>
    <property type="match status" value="1"/>
</dbReference>
<evidence type="ECO:0000256" key="7">
    <source>
        <dbReference type="ARBA" id="ARBA00023163"/>
    </source>
</evidence>
<evidence type="ECO:0000313" key="12">
    <source>
        <dbReference type="EMBL" id="ODC04796.1"/>
    </source>
</evidence>
<dbReference type="STRING" id="197479.BFW38_15920"/>
<dbReference type="EMBL" id="MDTQ01000001">
    <property type="protein sequence ID" value="ODC04796.1"/>
    <property type="molecule type" value="Genomic_DNA"/>
</dbReference>
<dbReference type="InterPro" id="IPR036161">
    <property type="entry name" value="RPB6/omega-like_sf"/>
</dbReference>
<comment type="caution">
    <text evidence="12">The sequence shown here is derived from an EMBL/GenBank/DDBJ whole genome shotgun (WGS) entry which is preliminary data.</text>
</comment>
<evidence type="ECO:0000256" key="6">
    <source>
        <dbReference type="ARBA" id="ARBA00022695"/>
    </source>
</evidence>
<dbReference type="GO" id="GO:0003899">
    <property type="term" value="F:DNA-directed RNA polymerase activity"/>
    <property type="evidence" value="ECO:0007669"/>
    <property type="project" value="UniProtKB-UniRule"/>
</dbReference>
<dbReference type="GO" id="GO:0006351">
    <property type="term" value="P:DNA-templated transcription"/>
    <property type="evidence" value="ECO:0007669"/>
    <property type="project" value="UniProtKB-UniRule"/>
</dbReference>
<evidence type="ECO:0000256" key="10">
    <source>
        <dbReference type="ARBA" id="ARBA00048552"/>
    </source>
</evidence>
<comment type="catalytic activity">
    <reaction evidence="10 11">
        <text>RNA(n) + a ribonucleoside 5'-triphosphate = RNA(n+1) + diphosphate</text>
        <dbReference type="Rhea" id="RHEA:21248"/>
        <dbReference type="Rhea" id="RHEA-COMP:14527"/>
        <dbReference type="Rhea" id="RHEA-COMP:17342"/>
        <dbReference type="ChEBI" id="CHEBI:33019"/>
        <dbReference type="ChEBI" id="CHEBI:61557"/>
        <dbReference type="ChEBI" id="CHEBI:140395"/>
        <dbReference type="EC" id="2.7.7.6"/>
    </reaction>
</comment>
<evidence type="ECO:0000256" key="2">
    <source>
        <dbReference type="ARBA" id="ARBA00012418"/>
    </source>
</evidence>
<dbReference type="SMART" id="SM01409">
    <property type="entry name" value="RNA_pol_Rpb6"/>
    <property type="match status" value="1"/>
</dbReference>
<keyword evidence="4 11" id="KW-0240">DNA-directed RNA polymerase</keyword>
<dbReference type="PANTHER" id="PTHR34476">
    <property type="entry name" value="DNA-DIRECTED RNA POLYMERASE SUBUNIT OMEGA"/>
    <property type="match status" value="1"/>
</dbReference>
<dbReference type="HAMAP" id="MF_00366">
    <property type="entry name" value="RNApol_bact_RpoZ"/>
    <property type="match status" value="1"/>
</dbReference>
<evidence type="ECO:0000256" key="5">
    <source>
        <dbReference type="ARBA" id="ARBA00022679"/>
    </source>
</evidence>
<evidence type="ECO:0000256" key="11">
    <source>
        <dbReference type="HAMAP-Rule" id="MF_00366"/>
    </source>
</evidence>
<evidence type="ECO:0000256" key="9">
    <source>
        <dbReference type="ARBA" id="ARBA00030998"/>
    </source>
</evidence>
<proteinExistence type="inferred from homology"/>
<sequence length="81" mass="9049">MARVTVEDCLEHVSNRFELVMLAGKRARQLSVGGQDPMLPWENDKPTVVALREIADDLLDEDTMQEEALQAAAADFSQQSF</sequence>
<dbReference type="Pfam" id="PF01192">
    <property type="entry name" value="RNA_pol_Rpb6"/>
    <property type="match status" value="1"/>
</dbReference>
<dbReference type="Proteomes" id="UP000094291">
    <property type="component" value="Unassembled WGS sequence"/>
</dbReference>
<organism evidence="12 13">
    <name type="scientific">Terasakiispira papahanaumokuakeensis</name>
    <dbReference type="NCBI Taxonomy" id="197479"/>
    <lineage>
        <taxon>Bacteria</taxon>
        <taxon>Pseudomonadati</taxon>
        <taxon>Pseudomonadota</taxon>
        <taxon>Gammaproteobacteria</taxon>
        <taxon>Oceanospirillales</taxon>
        <taxon>Terasakiispira</taxon>
    </lineage>
</organism>
<evidence type="ECO:0000256" key="3">
    <source>
        <dbReference type="ARBA" id="ARBA00013725"/>
    </source>
</evidence>
<evidence type="ECO:0000256" key="8">
    <source>
        <dbReference type="ARBA" id="ARBA00029924"/>
    </source>
</evidence>
<dbReference type="OrthoDB" id="9796300at2"/>
<dbReference type="PANTHER" id="PTHR34476:SF1">
    <property type="entry name" value="DNA-DIRECTED RNA POLYMERASE SUBUNIT OMEGA"/>
    <property type="match status" value="1"/>
</dbReference>
<dbReference type="InterPro" id="IPR003716">
    <property type="entry name" value="DNA-dir_RNA_pol_omega"/>
</dbReference>
<dbReference type="InterPro" id="IPR006110">
    <property type="entry name" value="Pol_omega/Rpo6/RPB6"/>
</dbReference>
<keyword evidence="5 11" id="KW-0808">Transferase</keyword>
<dbReference type="GO" id="GO:0000428">
    <property type="term" value="C:DNA-directed RNA polymerase complex"/>
    <property type="evidence" value="ECO:0007669"/>
    <property type="project" value="UniProtKB-KW"/>
</dbReference>
<dbReference type="SUPFAM" id="SSF63562">
    <property type="entry name" value="RPB6/omega subunit-like"/>
    <property type="match status" value="1"/>
</dbReference>
<dbReference type="AlphaFoldDB" id="A0A1E2VDA5"/>
<keyword evidence="7 11" id="KW-0804">Transcription</keyword>
<protein>
    <recommendedName>
        <fullName evidence="3 11">DNA-directed RNA polymerase subunit omega</fullName>
        <shortName evidence="11">RNAP omega subunit</shortName>
        <ecNumber evidence="2 11">2.7.7.6</ecNumber>
    </recommendedName>
    <alternativeName>
        <fullName evidence="9 11">RNA polymerase omega subunit</fullName>
    </alternativeName>
    <alternativeName>
        <fullName evidence="8 11">Transcriptase subunit omega</fullName>
    </alternativeName>
</protein>
<dbReference type="Gene3D" id="3.90.940.10">
    <property type="match status" value="1"/>
</dbReference>
<name>A0A1E2VDA5_9GAMM</name>
<dbReference type="RefSeq" id="WP_068999780.1">
    <property type="nucleotide sequence ID" value="NZ_MDTQ01000001.1"/>
</dbReference>
<reference evidence="12 13" key="1">
    <citation type="submission" date="2016-08" db="EMBL/GenBank/DDBJ databases">
        <authorList>
            <person name="Seilhamer J.J."/>
        </authorList>
    </citation>
    <scope>NUCLEOTIDE SEQUENCE [LARGE SCALE GENOMIC DNA]</scope>
    <source>
        <strain evidence="12 13">PH27A</strain>
    </source>
</reference>